<dbReference type="Proteomes" id="UP001236258">
    <property type="component" value="Unassembled WGS sequence"/>
</dbReference>
<keyword evidence="2" id="KW-1185">Reference proteome</keyword>
<proteinExistence type="predicted"/>
<evidence type="ECO:0008006" key="3">
    <source>
        <dbReference type="Google" id="ProtNLM"/>
    </source>
</evidence>
<dbReference type="EMBL" id="JAUZVY010000007">
    <property type="protein sequence ID" value="MDP4530427.1"/>
    <property type="molecule type" value="Genomic_DNA"/>
</dbReference>
<evidence type="ECO:0000313" key="1">
    <source>
        <dbReference type="EMBL" id="MDP4530427.1"/>
    </source>
</evidence>
<evidence type="ECO:0000313" key="2">
    <source>
        <dbReference type="Proteomes" id="UP001236258"/>
    </source>
</evidence>
<name>A0ABT9GU14_9GAMM</name>
<comment type="caution">
    <text evidence="1">The sequence shown here is derived from an EMBL/GenBank/DDBJ whole genome shotgun (WGS) entry which is preliminary data.</text>
</comment>
<dbReference type="RefSeq" id="WP_305946434.1">
    <property type="nucleotide sequence ID" value="NZ_JAUZVY010000007.1"/>
</dbReference>
<sequence>MSNKTCWIGWLLIGLWLPVVASAAHPLAGSWRGVSHAVVPYLEEFFFYAEGSGCYRYALISDATQGRAKCFEESQLIEKDGYFHLTLDDAISFLLVLNSGGELSVVQIVELTSIENVSLKSTRFVKMVKDIDQTEPVWRSELSPDCRLCQ</sequence>
<protein>
    <recommendedName>
        <fullName evidence="3">Lipocalin-like domain-containing protein</fullName>
    </recommendedName>
</protein>
<accession>A0ABT9GU14</accession>
<gene>
    <name evidence="1" type="ORF">Q3O59_15460</name>
</gene>
<organism evidence="1 2">
    <name type="scientific">Alkalimonas delamerensis</name>
    <dbReference type="NCBI Taxonomy" id="265981"/>
    <lineage>
        <taxon>Bacteria</taxon>
        <taxon>Pseudomonadati</taxon>
        <taxon>Pseudomonadota</taxon>
        <taxon>Gammaproteobacteria</taxon>
        <taxon>Alkalimonas</taxon>
    </lineage>
</organism>
<reference evidence="1 2" key="1">
    <citation type="submission" date="2023-08" db="EMBL/GenBank/DDBJ databases">
        <authorList>
            <person name="Joshi A."/>
            <person name="Thite S."/>
        </authorList>
    </citation>
    <scope>NUCLEOTIDE SEQUENCE [LARGE SCALE GENOMIC DNA]</scope>
    <source>
        <strain evidence="1 2">1E1</strain>
    </source>
</reference>